<feature type="transmembrane region" description="Helical" evidence="1">
    <location>
        <begin position="21"/>
        <end position="41"/>
    </location>
</feature>
<organism evidence="2 3">
    <name type="scientific">Rhodocytophaga aerolata</name>
    <dbReference type="NCBI Taxonomy" id="455078"/>
    <lineage>
        <taxon>Bacteria</taxon>
        <taxon>Pseudomonadati</taxon>
        <taxon>Bacteroidota</taxon>
        <taxon>Cytophagia</taxon>
        <taxon>Cytophagales</taxon>
        <taxon>Rhodocytophagaceae</taxon>
        <taxon>Rhodocytophaga</taxon>
    </lineage>
</organism>
<comment type="caution">
    <text evidence="2">The sequence shown here is derived from an EMBL/GenBank/DDBJ whole genome shotgun (WGS) entry which is preliminary data.</text>
</comment>
<keyword evidence="3" id="KW-1185">Reference proteome</keyword>
<gene>
    <name evidence="2" type="ORF">Q0590_26385</name>
</gene>
<feature type="transmembrane region" description="Helical" evidence="1">
    <location>
        <begin position="47"/>
        <end position="66"/>
    </location>
</feature>
<accession>A0ABT8RCP4</accession>
<keyword evidence="1" id="KW-0472">Membrane</keyword>
<keyword evidence="1" id="KW-1133">Transmembrane helix</keyword>
<name>A0ABT8RCP4_9BACT</name>
<evidence type="ECO:0000313" key="3">
    <source>
        <dbReference type="Proteomes" id="UP001168528"/>
    </source>
</evidence>
<protein>
    <submittedName>
        <fullName evidence="2">Uncharacterized protein</fullName>
    </submittedName>
</protein>
<sequence>MKTYKSLERKSLILGMPLTDLLLLLSLLIALVLLGSIGSLFFPVSRYYYLATVAIIAGLYLLMKFINRKGHPHFLFAALSFHFRQPHVIHPYTSNTYVTSR</sequence>
<dbReference type="Proteomes" id="UP001168528">
    <property type="component" value="Unassembled WGS sequence"/>
</dbReference>
<reference evidence="2" key="1">
    <citation type="submission" date="2023-07" db="EMBL/GenBank/DDBJ databases">
        <title>The genome sequence of Rhodocytophaga aerolata KACC 12507.</title>
        <authorList>
            <person name="Zhang X."/>
        </authorList>
    </citation>
    <scope>NUCLEOTIDE SEQUENCE</scope>
    <source>
        <strain evidence="2">KACC 12507</strain>
    </source>
</reference>
<keyword evidence="1" id="KW-0812">Transmembrane</keyword>
<evidence type="ECO:0000256" key="1">
    <source>
        <dbReference type="SAM" id="Phobius"/>
    </source>
</evidence>
<evidence type="ECO:0000313" key="2">
    <source>
        <dbReference type="EMBL" id="MDO1449835.1"/>
    </source>
</evidence>
<dbReference type="EMBL" id="JAUKPO010000022">
    <property type="protein sequence ID" value="MDO1449835.1"/>
    <property type="molecule type" value="Genomic_DNA"/>
</dbReference>
<dbReference type="RefSeq" id="WP_302040638.1">
    <property type="nucleotide sequence ID" value="NZ_JAUKPO010000022.1"/>
</dbReference>
<proteinExistence type="predicted"/>